<evidence type="ECO:0000313" key="2">
    <source>
        <dbReference type="Proteomes" id="UP001140234"/>
    </source>
</evidence>
<gene>
    <name evidence="1" type="ORF">IWQ57_006998</name>
</gene>
<dbReference type="EMBL" id="JANBUJ010004316">
    <property type="protein sequence ID" value="KAJ2757814.1"/>
    <property type="molecule type" value="Genomic_DNA"/>
</dbReference>
<organism evidence="1 2">
    <name type="scientific">Coemansia nantahalensis</name>
    <dbReference type="NCBI Taxonomy" id="2789366"/>
    <lineage>
        <taxon>Eukaryota</taxon>
        <taxon>Fungi</taxon>
        <taxon>Fungi incertae sedis</taxon>
        <taxon>Zoopagomycota</taxon>
        <taxon>Kickxellomycotina</taxon>
        <taxon>Kickxellomycetes</taxon>
        <taxon>Kickxellales</taxon>
        <taxon>Kickxellaceae</taxon>
        <taxon>Coemansia</taxon>
    </lineage>
</organism>
<comment type="caution">
    <text evidence="1">The sequence shown here is derived from an EMBL/GenBank/DDBJ whole genome shotgun (WGS) entry which is preliminary data.</text>
</comment>
<evidence type="ECO:0000313" key="1">
    <source>
        <dbReference type="EMBL" id="KAJ2757814.1"/>
    </source>
</evidence>
<dbReference type="Proteomes" id="UP001140234">
    <property type="component" value="Unassembled WGS sequence"/>
</dbReference>
<keyword evidence="2" id="KW-1185">Reference proteome</keyword>
<accession>A0ACC1JII9</accession>
<feature type="non-terminal residue" evidence="1">
    <location>
        <position position="236"/>
    </location>
</feature>
<protein>
    <submittedName>
        <fullName evidence="1">Uncharacterized protein</fullName>
    </submittedName>
</protein>
<proteinExistence type="predicted"/>
<sequence>MSFFTQAGRPGGGASRQHSLRRPRDGGGGSGSGSERERGRASASRSWRQRPEERSARRSAAAGMMERVRTIVDNVAEALDGPSPTRRDRLVESWARIQEYYTPQRSDDLRQITVADTTIPHHLECMLRIIANEMVEDGGAADPAQPLEFGPCVEYLLQYHVLSDLVDLADRDTPRGVHMYVVRFFDLFIGCIPLGLLPESAIRLPLVAIMRQCLHIVQTSPAAPMAAPGRTARDVA</sequence>
<name>A0ACC1JII9_9FUNG</name>
<reference evidence="1" key="1">
    <citation type="submission" date="2022-07" db="EMBL/GenBank/DDBJ databases">
        <title>Phylogenomic reconstructions and comparative analyses of Kickxellomycotina fungi.</title>
        <authorList>
            <person name="Reynolds N.K."/>
            <person name="Stajich J.E."/>
            <person name="Barry K."/>
            <person name="Grigoriev I.V."/>
            <person name="Crous P."/>
            <person name="Smith M.E."/>
        </authorList>
    </citation>
    <scope>NUCLEOTIDE SEQUENCE</scope>
    <source>
        <strain evidence="1">CBS 109366</strain>
    </source>
</reference>